<feature type="region of interest" description="Disordered" evidence="6">
    <location>
        <begin position="388"/>
        <end position="407"/>
    </location>
</feature>
<gene>
    <name evidence="8" type="ORF">ASIM_LOCUS12201</name>
</gene>
<feature type="domain" description="C2H2-type" evidence="7">
    <location>
        <begin position="643"/>
        <end position="670"/>
    </location>
</feature>
<protein>
    <submittedName>
        <fullName evidence="10">Suppressor of presenilin protein 4 (inferred by orthology to a C. elegans protein)</fullName>
    </submittedName>
</protein>
<evidence type="ECO:0000259" key="7">
    <source>
        <dbReference type="PROSITE" id="PS50157"/>
    </source>
</evidence>
<dbReference type="WBParaSite" id="ASIM_0001273501-mRNA-1">
    <property type="protein sequence ID" value="ASIM_0001273501-mRNA-1"/>
    <property type="gene ID" value="ASIM_0001273501"/>
</dbReference>
<evidence type="ECO:0000313" key="10">
    <source>
        <dbReference type="WBParaSite" id="ASIM_0001273501-mRNA-1"/>
    </source>
</evidence>
<dbReference type="SUPFAM" id="SSF57667">
    <property type="entry name" value="beta-beta-alpha zinc fingers"/>
    <property type="match status" value="2"/>
</dbReference>
<keyword evidence="2" id="KW-0677">Repeat</keyword>
<evidence type="ECO:0000313" key="9">
    <source>
        <dbReference type="Proteomes" id="UP000267096"/>
    </source>
</evidence>
<evidence type="ECO:0000256" key="5">
    <source>
        <dbReference type="PROSITE-ProRule" id="PRU00042"/>
    </source>
</evidence>
<evidence type="ECO:0000256" key="1">
    <source>
        <dbReference type="ARBA" id="ARBA00022723"/>
    </source>
</evidence>
<dbReference type="SMART" id="SM00355">
    <property type="entry name" value="ZnF_C2H2"/>
    <property type="match status" value="16"/>
</dbReference>
<feature type="domain" description="C2H2-type" evidence="7">
    <location>
        <begin position="124"/>
        <end position="151"/>
    </location>
</feature>
<dbReference type="PANTHER" id="PTHR24379">
    <property type="entry name" value="KRAB AND ZINC FINGER DOMAIN-CONTAINING"/>
    <property type="match status" value="1"/>
</dbReference>
<reference evidence="8 9" key="2">
    <citation type="submission" date="2018-11" db="EMBL/GenBank/DDBJ databases">
        <authorList>
            <consortium name="Pathogen Informatics"/>
        </authorList>
    </citation>
    <scope>NUCLEOTIDE SEQUENCE [LARGE SCALE GENOMIC DNA]</scope>
</reference>
<dbReference type="PROSITE" id="PS50157">
    <property type="entry name" value="ZINC_FINGER_C2H2_2"/>
    <property type="match status" value="2"/>
</dbReference>
<reference evidence="10" key="1">
    <citation type="submission" date="2016-04" db="UniProtKB">
        <authorList>
            <consortium name="WormBaseParasite"/>
        </authorList>
    </citation>
    <scope>IDENTIFICATION</scope>
</reference>
<evidence type="ECO:0000256" key="3">
    <source>
        <dbReference type="ARBA" id="ARBA00022771"/>
    </source>
</evidence>
<feature type="compositionally biased region" description="Polar residues" evidence="6">
    <location>
        <begin position="397"/>
        <end position="407"/>
    </location>
</feature>
<sequence>MASTSANDSLRRSKRNKFHLDVAAIMSQHSDRHFIANKDYVFDVKRSVSPPSAASRKRNNVESQKVNATGKSTAIKTFSAAMGGKRERKTPARHIDFIPDDHLEPESDDETLSSDKLRDVKRDYYCSHCPAHYQTRTGLANHSKQHGSMKKYHCEACDMSCDSLKTLRVHTQVHLVREQCQSSANSSSVKNETDDVDEQLSNCTSSKTQFVCKECPFRTRDTGRLNAHTEGHKRDRGFQCPMCTYRSVYFIGIVMLTPAISSFFDEIWEENFIHLDRTVRLSESAGFLRRHCDCHGVRGYRWPPMYVGRGNTNSSKKNTILFASSTEDLVNERRSESSASLSEMKRNKETRKESSVKLSVRRTSTTPPRLSDAVWSCDAEHSAVASAAKDSSIDEGPSSTKASPSSFLQNTNYYGARSSFHYPNKSSIRYQQNSVKACAKNDPRKYKCFCCSARFLSYYERSAHRFSCRKAPRISKRIYSSLLKERTNTNEIPSNSSEASLKEQRIHNCAYCPFTCTQKSRLKRHENKHFVKAENQLKHSVYVLHINMRKLITVLVIQQCADCTFSCRSVEILTQHSRLHQTNKNVQMPGRRKDFALTDEALSNGSVSFPIGKVGKCSECPYRSRHLCDMKAHAAMHVGIREFACNRCTYSTKRAHVLEAHLQMHAEEDGLPPSSQKINLNFLVKKYIPIRWHGIIIGMKSGAKLTRLYSCNFCPYRTRFCAPLFAHFRFITACIHFIFCMIFYCVYKIELINNSRNHMGSRSLRCSRCTFNTSIKRKFTEHLSLHPSPRTTTTPSNANSDTLFICRFELISGFRAGECPYTCDSYGKLWHHGQKHKKTARFMCDLCSFSTGTSSSLSEHRALHKRNTSAPTLEPNMDDVITINETNSAKSGSETVCMDVPNEHIRNVQPSGNDEEACTAIESNSNNNNSLISSYPMLVKKLAGGIMKESESEMSSITHDSSSRYLFSEEDVNDSFISNEMKLLMRIRKSHSDLLGQSIAVVSSGKSYRCNECPFVCEDKILLAFHLDRHKSKGGPLKCNLCSYKAYTPEALCNHINLHINTYSQNASVAAFRKRKLRHSSPEAISHEGKVMKCSKCPFQTASTDRYTAHCLEHALRIQRRLETSIRRNKSNSGDNRKQKIHRMARRIDGQHFCWKCSFHCDSESALGTHMELHGLHAPFVCSLCDYASFSNNVIIFHQMNHHVNAPLTNLCKPNALNDQKNILEMAYTEKTQLMLRCNRCGLIVNNFNEFMTHCNCVHQDLSATMKGSPTTQTIIENASRIKSLNEDIQLNNDFSSSLSSQNKSYCSS</sequence>
<dbReference type="OrthoDB" id="5815677at2759"/>
<dbReference type="Proteomes" id="UP000267096">
    <property type="component" value="Unassembled WGS sequence"/>
</dbReference>
<dbReference type="InterPro" id="IPR013087">
    <property type="entry name" value="Znf_C2H2_type"/>
</dbReference>
<accession>A0A158PNR8</accession>
<keyword evidence="4" id="KW-0862">Zinc</keyword>
<name>A0A158PNR8_ANISI</name>
<dbReference type="Gene3D" id="3.30.160.60">
    <property type="entry name" value="Classic Zinc Finger"/>
    <property type="match status" value="6"/>
</dbReference>
<evidence type="ECO:0000256" key="6">
    <source>
        <dbReference type="SAM" id="MobiDB-lite"/>
    </source>
</evidence>
<proteinExistence type="predicted"/>
<keyword evidence="1" id="KW-0479">Metal-binding</keyword>
<evidence type="ECO:0000256" key="4">
    <source>
        <dbReference type="ARBA" id="ARBA00022833"/>
    </source>
</evidence>
<evidence type="ECO:0000256" key="2">
    <source>
        <dbReference type="ARBA" id="ARBA00022737"/>
    </source>
</evidence>
<feature type="compositionally biased region" description="Basic and acidic residues" evidence="6">
    <location>
        <begin position="343"/>
        <end position="355"/>
    </location>
</feature>
<keyword evidence="3 5" id="KW-0863">Zinc-finger</keyword>
<organism evidence="10">
    <name type="scientific">Anisakis simplex</name>
    <name type="common">Herring worm</name>
    <dbReference type="NCBI Taxonomy" id="6269"/>
    <lineage>
        <taxon>Eukaryota</taxon>
        <taxon>Metazoa</taxon>
        <taxon>Ecdysozoa</taxon>
        <taxon>Nematoda</taxon>
        <taxon>Chromadorea</taxon>
        <taxon>Rhabditida</taxon>
        <taxon>Spirurina</taxon>
        <taxon>Ascaridomorpha</taxon>
        <taxon>Ascaridoidea</taxon>
        <taxon>Anisakidae</taxon>
        <taxon>Anisakis</taxon>
        <taxon>Anisakis simplex complex</taxon>
    </lineage>
</organism>
<dbReference type="PANTHER" id="PTHR24379:SF121">
    <property type="entry name" value="C2H2-TYPE DOMAIN-CONTAINING PROTEIN"/>
    <property type="match status" value="1"/>
</dbReference>
<feature type="region of interest" description="Disordered" evidence="6">
    <location>
        <begin position="333"/>
        <end position="374"/>
    </location>
</feature>
<dbReference type="EMBL" id="UYRR01031151">
    <property type="protein sequence ID" value="VDK46815.1"/>
    <property type="molecule type" value="Genomic_DNA"/>
</dbReference>
<dbReference type="PROSITE" id="PS00028">
    <property type="entry name" value="ZINC_FINGER_C2H2_1"/>
    <property type="match status" value="7"/>
</dbReference>
<evidence type="ECO:0000313" key="8">
    <source>
        <dbReference type="EMBL" id="VDK46815.1"/>
    </source>
</evidence>
<keyword evidence="9" id="KW-1185">Reference proteome</keyword>
<dbReference type="InterPro" id="IPR036236">
    <property type="entry name" value="Znf_C2H2_sf"/>
</dbReference>
<dbReference type="GO" id="GO:0008270">
    <property type="term" value="F:zinc ion binding"/>
    <property type="evidence" value="ECO:0007669"/>
    <property type="project" value="UniProtKB-KW"/>
</dbReference>